<dbReference type="AlphaFoldDB" id="A0A443JZV4"/>
<accession>A0A443JZV4</accession>
<dbReference type="EMBL" id="SAUX01000041">
    <property type="protein sequence ID" value="RWR26062.1"/>
    <property type="molecule type" value="Genomic_DNA"/>
</dbReference>
<feature type="region of interest" description="Disordered" evidence="1">
    <location>
        <begin position="16"/>
        <end position="64"/>
    </location>
</feature>
<feature type="compositionally biased region" description="Basic and acidic residues" evidence="1">
    <location>
        <begin position="125"/>
        <end position="145"/>
    </location>
</feature>
<feature type="compositionally biased region" description="Basic and acidic residues" evidence="1">
    <location>
        <begin position="50"/>
        <end position="60"/>
    </location>
</feature>
<dbReference type="Proteomes" id="UP000285295">
    <property type="component" value="Unassembled WGS sequence"/>
</dbReference>
<sequence>MTISNELLDELLKGCKRPEDLLGPVIPEGQPERPHQGRETVNEEAQILEQAEHPEAEDKRQRHPAFARAGFLCLFDPECQHPDHDRRQDQQAEEPPVPEPVEQPACKQQDCGARLCPEQTQCQDRSSENRQEEAPEGKLGDKHDTSGCVGRNPRRADY</sequence>
<evidence type="ECO:0000313" key="3">
    <source>
        <dbReference type="Proteomes" id="UP000285295"/>
    </source>
</evidence>
<reference evidence="2 3" key="2">
    <citation type="submission" date="2019-01" db="EMBL/GenBank/DDBJ databases">
        <authorList>
            <person name="Li Y."/>
        </authorList>
    </citation>
    <scope>NUCLEOTIDE SEQUENCE [LARGE SCALE GENOMIC DNA]</scope>
    <source>
        <strain evidence="2 3">D19-10-3-21</strain>
    </source>
</reference>
<proteinExistence type="predicted"/>
<feature type="compositionally biased region" description="Basic and acidic residues" evidence="1">
    <location>
        <begin position="78"/>
        <end position="90"/>
    </location>
</feature>
<protein>
    <submittedName>
        <fullName evidence="2">Uncharacterized protein</fullName>
    </submittedName>
</protein>
<reference evidence="2 3" key="1">
    <citation type="submission" date="2019-01" db="EMBL/GenBank/DDBJ databases">
        <title>Sinorhodobacter populi sp. nov. isolated from the symptomatic bark tissue of Populus euramericana canker.</title>
        <authorList>
            <person name="Xu G."/>
        </authorList>
    </citation>
    <scope>NUCLEOTIDE SEQUENCE [LARGE SCALE GENOMIC DNA]</scope>
    <source>
        <strain evidence="2 3">D19-10-3-21</strain>
    </source>
</reference>
<name>A0A443JZV4_9RHOB</name>
<gene>
    <name evidence="2" type="ORF">D2T31_21270</name>
</gene>
<evidence type="ECO:0000256" key="1">
    <source>
        <dbReference type="SAM" id="MobiDB-lite"/>
    </source>
</evidence>
<feature type="region of interest" description="Disordered" evidence="1">
    <location>
        <begin position="77"/>
        <end position="158"/>
    </location>
</feature>
<evidence type="ECO:0000313" key="2">
    <source>
        <dbReference type="EMBL" id="RWR26062.1"/>
    </source>
</evidence>
<comment type="caution">
    <text evidence="2">The sequence shown here is derived from an EMBL/GenBank/DDBJ whole genome shotgun (WGS) entry which is preliminary data.</text>
</comment>
<feature type="compositionally biased region" description="Basic and acidic residues" evidence="1">
    <location>
        <begin position="30"/>
        <end position="41"/>
    </location>
</feature>
<organism evidence="2 3">
    <name type="scientific">Paenirhodobacter populi</name>
    <dbReference type="NCBI Taxonomy" id="2306993"/>
    <lineage>
        <taxon>Bacteria</taxon>
        <taxon>Pseudomonadati</taxon>
        <taxon>Pseudomonadota</taxon>
        <taxon>Alphaproteobacteria</taxon>
        <taxon>Rhodobacterales</taxon>
        <taxon>Rhodobacter group</taxon>
        <taxon>Paenirhodobacter</taxon>
    </lineage>
</organism>